<protein>
    <submittedName>
        <fullName evidence="7">LysE family transporter</fullName>
    </submittedName>
</protein>
<dbReference type="AlphaFoldDB" id="A0A941EU34"/>
<proteinExistence type="predicted"/>
<evidence type="ECO:0000256" key="4">
    <source>
        <dbReference type="ARBA" id="ARBA00022989"/>
    </source>
</evidence>
<reference evidence="7" key="1">
    <citation type="submission" date="2021-04" db="EMBL/GenBank/DDBJ databases">
        <title>Genome based classification of Actinospica acidithermotolerans sp. nov., an actinobacterium isolated from an Indonesian hot spring.</title>
        <authorList>
            <person name="Kusuma A.B."/>
            <person name="Putra K.E."/>
            <person name="Nafisah S."/>
            <person name="Loh J."/>
            <person name="Nouioui I."/>
            <person name="Goodfellow M."/>
        </authorList>
    </citation>
    <scope>NUCLEOTIDE SEQUENCE</scope>
    <source>
        <strain evidence="7">CSCA 57</strain>
    </source>
</reference>
<feature type="transmembrane region" description="Helical" evidence="6">
    <location>
        <begin position="132"/>
        <end position="157"/>
    </location>
</feature>
<keyword evidence="3 6" id="KW-0812">Transmembrane</keyword>
<dbReference type="PANTHER" id="PTHR30086:SF20">
    <property type="entry name" value="ARGININE EXPORTER PROTEIN ARGO-RELATED"/>
    <property type="match status" value="1"/>
</dbReference>
<keyword evidence="4 6" id="KW-1133">Transmembrane helix</keyword>
<keyword evidence="8" id="KW-1185">Reference proteome</keyword>
<comment type="subcellular location">
    <subcellularLocation>
        <location evidence="1">Cell membrane</location>
        <topology evidence="1">Multi-pass membrane protein</topology>
    </subcellularLocation>
</comment>
<feature type="transmembrane region" description="Helical" evidence="6">
    <location>
        <begin position="77"/>
        <end position="94"/>
    </location>
</feature>
<dbReference type="RefSeq" id="WP_212531731.1">
    <property type="nucleotide sequence ID" value="NZ_JAGSOG010000192.1"/>
</dbReference>
<feature type="transmembrane region" description="Helical" evidence="6">
    <location>
        <begin position="204"/>
        <end position="223"/>
    </location>
</feature>
<evidence type="ECO:0000256" key="1">
    <source>
        <dbReference type="ARBA" id="ARBA00004651"/>
    </source>
</evidence>
<dbReference type="InterPro" id="IPR001123">
    <property type="entry name" value="LeuE-type"/>
</dbReference>
<feature type="transmembrane region" description="Helical" evidence="6">
    <location>
        <begin position="6"/>
        <end position="29"/>
    </location>
</feature>
<evidence type="ECO:0000256" key="6">
    <source>
        <dbReference type="SAM" id="Phobius"/>
    </source>
</evidence>
<dbReference type="PANTHER" id="PTHR30086">
    <property type="entry name" value="ARGININE EXPORTER PROTEIN ARGO"/>
    <property type="match status" value="1"/>
</dbReference>
<name>A0A941EU34_9ACTN</name>
<evidence type="ECO:0000313" key="8">
    <source>
        <dbReference type="Proteomes" id="UP000675781"/>
    </source>
</evidence>
<evidence type="ECO:0000256" key="3">
    <source>
        <dbReference type="ARBA" id="ARBA00022692"/>
    </source>
</evidence>
<feature type="transmembrane region" description="Helical" evidence="6">
    <location>
        <begin position="169"/>
        <end position="192"/>
    </location>
</feature>
<comment type="caution">
    <text evidence="7">The sequence shown here is derived from an EMBL/GenBank/DDBJ whole genome shotgun (WGS) entry which is preliminary data.</text>
</comment>
<dbReference type="EMBL" id="JAGSOG010000192">
    <property type="protein sequence ID" value="MBR7837263.1"/>
    <property type="molecule type" value="Genomic_DNA"/>
</dbReference>
<accession>A0A941EU34</accession>
<dbReference type="Proteomes" id="UP000675781">
    <property type="component" value="Unassembled WGS sequence"/>
</dbReference>
<dbReference type="GO" id="GO:0015171">
    <property type="term" value="F:amino acid transmembrane transporter activity"/>
    <property type="evidence" value="ECO:0007669"/>
    <property type="project" value="TreeGrafter"/>
</dbReference>
<sequence>MTGILVAGLLAGFGIAVQVGAITVLIMTLSAHHSLRTGLAAGLGTATADALYALTAATAGAGVAALLRPIAEPMRDIASAVLILIAARGVVSALRARRAAARAAAASAAPASDSAPAEANAPDLRVRRPLGAYFQVLGLTILNPLTIIYFSVLVLGLHNGHSWSVADGAVFVLATFAASACWQSVLALGGAALGHVLTGARGRLGSALVGNAVIALLAVHLLMS</sequence>
<keyword evidence="5 6" id="KW-0472">Membrane</keyword>
<evidence type="ECO:0000256" key="2">
    <source>
        <dbReference type="ARBA" id="ARBA00022475"/>
    </source>
</evidence>
<dbReference type="Pfam" id="PF01810">
    <property type="entry name" value="LysE"/>
    <property type="match status" value="1"/>
</dbReference>
<dbReference type="GO" id="GO:0005886">
    <property type="term" value="C:plasma membrane"/>
    <property type="evidence" value="ECO:0007669"/>
    <property type="project" value="UniProtKB-SubCell"/>
</dbReference>
<evidence type="ECO:0000256" key="5">
    <source>
        <dbReference type="ARBA" id="ARBA00023136"/>
    </source>
</evidence>
<evidence type="ECO:0000313" key="7">
    <source>
        <dbReference type="EMBL" id="MBR7837263.1"/>
    </source>
</evidence>
<keyword evidence="2" id="KW-1003">Cell membrane</keyword>
<gene>
    <name evidence="7" type="ORF">KDL01_28555</name>
</gene>
<organism evidence="7 8">
    <name type="scientific">Actinospica durhamensis</name>
    <dbReference type="NCBI Taxonomy" id="1508375"/>
    <lineage>
        <taxon>Bacteria</taxon>
        <taxon>Bacillati</taxon>
        <taxon>Actinomycetota</taxon>
        <taxon>Actinomycetes</taxon>
        <taxon>Catenulisporales</taxon>
        <taxon>Actinospicaceae</taxon>
        <taxon>Actinospica</taxon>
    </lineage>
</organism>
<feature type="transmembrane region" description="Helical" evidence="6">
    <location>
        <begin position="50"/>
        <end position="71"/>
    </location>
</feature>